<keyword evidence="8" id="KW-1185">Reference proteome</keyword>
<feature type="transmembrane region" description="Helical" evidence="6">
    <location>
        <begin position="113"/>
        <end position="138"/>
    </location>
</feature>
<reference evidence="7 8" key="1">
    <citation type="submission" date="2018-01" db="EMBL/GenBank/DDBJ databases">
        <title>The draft genome sequence of Cohaesibacter sp. H1304.</title>
        <authorList>
            <person name="Wang N.-N."/>
            <person name="Du Z.-J."/>
        </authorList>
    </citation>
    <scope>NUCLEOTIDE SEQUENCE [LARGE SCALE GENOMIC DNA]</scope>
    <source>
        <strain evidence="7 8">H1304</strain>
    </source>
</reference>
<dbReference type="PANTHER" id="PTHR30086:SF20">
    <property type="entry name" value="ARGININE EXPORTER PROTEIN ARGO-RELATED"/>
    <property type="match status" value="1"/>
</dbReference>
<dbReference type="PANTHER" id="PTHR30086">
    <property type="entry name" value="ARGININE EXPORTER PROTEIN ARGO"/>
    <property type="match status" value="1"/>
</dbReference>
<keyword evidence="5 6" id="KW-0472">Membrane</keyword>
<dbReference type="Pfam" id="PF01810">
    <property type="entry name" value="LysE"/>
    <property type="match status" value="1"/>
</dbReference>
<feature type="transmembrane region" description="Helical" evidence="6">
    <location>
        <begin position="71"/>
        <end position="92"/>
    </location>
</feature>
<evidence type="ECO:0000256" key="6">
    <source>
        <dbReference type="SAM" id="Phobius"/>
    </source>
</evidence>
<keyword evidence="2" id="KW-1003">Cell membrane</keyword>
<dbReference type="OrthoDB" id="9807053at2"/>
<name>A0A2N5XKV0_9HYPH</name>
<dbReference type="EMBL" id="PKUQ01000055">
    <property type="protein sequence ID" value="PLW75161.1"/>
    <property type="molecule type" value="Genomic_DNA"/>
</dbReference>
<evidence type="ECO:0000256" key="4">
    <source>
        <dbReference type="ARBA" id="ARBA00022989"/>
    </source>
</evidence>
<dbReference type="Proteomes" id="UP000234881">
    <property type="component" value="Unassembled WGS sequence"/>
</dbReference>
<keyword evidence="4 6" id="KW-1133">Transmembrane helix</keyword>
<keyword evidence="3 6" id="KW-0812">Transmembrane</keyword>
<feature type="transmembrane region" description="Helical" evidence="6">
    <location>
        <begin position="150"/>
        <end position="177"/>
    </location>
</feature>
<proteinExistence type="predicted"/>
<organism evidence="7 8">
    <name type="scientific">Cohaesibacter celericrescens</name>
    <dbReference type="NCBI Taxonomy" id="2067669"/>
    <lineage>
        <taxon>Bacteria</taxon>
        <taxon>Pseudomonadati</taxon>
        <taxon>Pseudomonadota</taxon>
        <taxon>Alphaproteobacteria</taxon>
        <taxon>Hyphomicrobiales</taxon>
        <taxon>Cohaesibacteraceae</taxon>
    </lineage>
</organism>
<feature type="transmembrane region" description="Helical" evidence="6">
    <location>
        <begin position="6"/>
        <end position="28"/>
    </location>
</feature>
<evidence type="ECO:0000256" key="2">
    <source>
        <dbReference type="ARBA" id="ARBA00022475"/>
    </source>
</evidence>
<protein>
    <submittedName>
        <fullName evidence="7">LysE family translocator</fullName>
    </submittedName>
</protein>
<accession>A0A2N5XKV0</accession>
<dbReference type="InterPro" id="IPR001123">
    <property type="entry name" value="LeuE-type"/>
</dbReference>
<comment type="caution">
    <text evidence="7">The sequence shown here is derived from an EMBL/GenBank/DDBJ whole genome shotgun (WGS) entry which is preliminary data.</text>
</comment>
<evidence type="ECO:0000313" key="8">
    <source>
        <dbReference type="Proteomes" id="UP000234881"/>
    </source>
</evidence>
<dbReference type="AlphaFoldDB" id="A0A2N5XKV0"/>
<gene>
    <name evidence="7" type="ORF">C0081_22040</name>
</gene>
<evidence type="ECO:0000256" key="5">
    <source>
        <dbReference type="ARBA" id="ARBA00023136"/>
    </source>
</evidence>
<evidence type="ECO:0000256" key="3">
    <source>
        <dbReference type="ARBA" id="ARBA00022692"/>
    </source>
</evidence>
<sequence>MSTDAWSLFLLACLMLNIAPGPDLVFVFSRTMSHGKKIGFVASLGVGSGALVHVFAAAFGVSVILATSATAFVMVKYIGAAYLVSLGLKAIFSREGTILRNGTDTKQVNPWTVFRQGVLIDVLNPKVALFFLAFLPQFIAHDASQSSAQIFIQTVILGFIVIAVGFVVETALILTAAPLGAYLRSNPKIALWLDRSFGGMLVFLGAKLASSDQ</sequence>
<dbReference type="PIRSF" id="PIRSF006324">
    <property type="entry name" value="LeuE"/>
    <property type="match status" value="1"/>
</dbReference>
<evidence type="ECO:0000313" key="7">
    <source>
        <dbReference type="EMBL" id="PLW75161.1"/>
    </source>
</evidence>
<dbReference type="GO" id="GO:0005886">
    <property type="term" value="C:plasma membrane"/>
    <property type="evidence" value="ECO:0007669"/>
    <property type="project" value="UniProtKB-SubCell"/>
</dbReference>
<feature type="transmembrane region" description="Helical" evidence="6">
    <location>
        <begin position="40"/>
        <end position="65"/>
    </location>
</feature>
<comment type="subcellular location">
    <subcellularLocation>
        <location evidence="1">Cell membrane</location>
        <topology evidence="1">Multi-pass membrane protein</topology>
    </subcellularLocation>
</comment>
<evidence type="ECO:0000256" key="1">
    <source>
        <dbReference type="ARBA" id="ARBA00004651"/>
    </source>
</evidence>
<dbReference type="GO" id="GO:0015171">
    <property type="term" value="F:amino acid transmembrane transporter activity"/>
    <property type="evidence" value="ECO:0007669"/>
    <property type="project" value="TreeGrafter"/>
</dbReference>